<protein>
    <submittedName>
        <fullName evidence="1">Glycosyl transferase family 1</fullName>
    </submittedName>
</protein>
<reference evidence="1 2" key="1">
    <citation type="journal article" date="2019" name="Int. J. Syst. Evol. Microbiol.">
        <title>Capsulimonas corticalis gen. nov., sp. nov., an aerobic capsulated bacterium, of a novel bacterial order, Capsulimonadales ord. nov., of the class Armatimonadia of the phylum Armatimonadetes.</title>
        <authorList>
            <person name="Li J."/>
            <person name="Kudo C."/>
            <person name="Tonouchi A."/>
        </authorList>
    </citation>
    <scope>NUCLEOTIDE SEQUENCE [LARGE SCALE GENOMIC DNA]</scope>
    <source>
        <strain evidence="1 2">AX-7</strain>
    </source>
</reference>
<dbReference type="GO" id="GO:0016757">
    <property type="term" value="F:glycosyltransferase activity"/>
    <property type="evidence" value="ECO:0007669"/>
    <property type="project" value="InterPro"/>
</dbReference>
<keyword evidence="2" id="KW-1185">Reference proteome</keyword>
<dbReference type="Proteomes" id="UP000287394">
    <property type="component" value="Chromosome"/>
</dbReference>
<dbReference type="AlphaFoldDB" id="A0A402CVC5"/>
<dbReference type="Gene3D" id="3.40.50.2000">
    <property type="entry name" value="Glycogen Phosphorylase B"/>
    <property type="match status" value="2"/>
</dbReference>
<dbReference type="InterPro" id="IPR001296">
    <property type="entry name" value="Glyco_trans_1"/>
</dbReference>
<gene>
    <name evidence="1" type="ORF">CCAX7_24130</name>
</gene>
<dbReference type="InterPro" id="IPR050194">
    <property type="entry name" value="Glycosyltransferase_grp1"/>
</dbReference>
<proteinExistence type="predicted"/>
<organism evidence="1 2">
    <name type="scientific">Capsulimonas corticalis</name>
    <dbReference type="NCBI Taxonomy" id="2219043"/>
    <lineage>
        <taxon>Bacteria</taxon>
        <taxon>Bacillati</taxon>
        <taxon>Armatimonadota</taxon>
        <taxon>Armatimonadia</taxon>
        <taxon>Capsulimonadales</taxon>
        <taxon>Capsulimonadaceae</taxon>
        <taxon>Capsulimonas</taxon>
    </lineage>
</organism>
<evidence type="ECO:0000313" key="1">
    <source>
        <dbReference type="EMBL" id="BDI30362.1"/>
    </source>
</evidence>
<accession>A0A402CVC5</accession>
<name>A0A402CVC5_9BACT</name>
<dbReference type="CDD" id="cd03801">
    <property type="entry name" value="GT4_PimA-like"/>
    <property type="match status" value="1"/>
</dbReference>
<dbReference type="EMBL" id="AP025739">
    <property type="protein sequence ID" value="BDI30362.1"/>
    <property type="molecule type" value="Genomic_DNA"/>
</dbReference>
<dbReference type="KEGG" id="ccot:CCAX7_24130"/>
<evidence type="ECO:0000313" key="2">
    <source>
        <dbReference type="Proteomes" id="UP000287394"/>
    </source>
</evidence>
<dbReference type="Pfam" id="PF00534">
    <property type="entry name" value="Glycos_transf_1"/>
    <property type="match status" value="1"/>
</dbReference>
<dbReference type="SUPFAM" id="SSF53756">
    <property type="entry name" value="UDP-Glycosyltransferase/glycogen phosphorylase"/>
    <property type="match status" value="1"/>
</dbReference>
<dbReference type="RefSeq" id="WP_165864173.1">
    <property type="nucleotide sequence ID" value="NZ_AP025739.1"/>
</dbReference>
<keyword evidence="1" id="KW-0808">Transferase</keyword>
<dbReference type="PANTHER" id="PTHR45947">
    <property type="entry name" value="SULFOQUINOVOSYL TRANSFERASE SQD2"/>
    <property type="match status" value="1"/>
</dbReference>
<dbReference type="PANTHER" id="PTHR45947:SF14">
    <property type="entry name" value="SLL1723 PROTEIN"/>
    <property type="match status" value="1"/>
</dbReference>
<sequence>MKILIVSPVAEAAHVRKIPAALAKHDGVEITVIAPNRVAVNKVYDPSGWISYEREENSDGFRFIPLPLIDPANFHKGYQPEPLRQAIKTVKPDVIQVWSGPVDPFLYQVTRARTRVFSRAKVVFYGFDNLHIPLSRFTIPKWRSLWTQIAGGFEADSEAIACVRAAGFVKPLERVFWGIPLEDFKPADKAALRQTLSLPAEPLVGYIGRLVTEKGLMHLLGALGLLPPNVHCLLIGGGPMQSELELWIDLLGLKERVHLLAPMSATLVASYMACLDALALPSLSTPVWKEQYGRVLGEAMACGVPVVGSDSGAIPEVIGEAGLVVPEANTQALADGLRKALFDEEFRSRVIPLGLKRAPDEMSVEAMSTHLLDFYRRILRRN</sequence>